<dbReference type="AlphaFoldDB" id="A0A976QX59"/>
<reference evidence="1" key="1">
    <citation type="submission" date="2022-07" db="EMBL/GenBank/DDBJ databases">
        <title>Evaluation of T. orientalis genome assembly methods using nanopore sequencing and analysis of variation between genomes.</title>
        <authorList>
            <person name="Yam J."/>
            <person name="Micallef M.L."/>
            <person name="Liu M."/>
            <person name="Djordjevic S.P."/>
            <person name="Bogema D.R."/>
            <person name="Jenkins C."/>
        </authorList>
    </citation>
    <scope>NUCLEOTIDE SEQUENCE</scope>
    <source>
        <strain evidence="1">Goon Nure</strain>
    </source>
</reference>
<proteinExistence type="predicted"/>
<dbReference type="Proteomes" id="UP000244811">
    <property type="component" value="Chromosome 2"/>
</dbReference>
<gene>
    <name evidence="1" type="ORF">MACK_001237</name>
</gene>
<organism evidence="1 2">
    <name type="scientific">Theileria orientalis</name>
    <dbReference type="NCBI Taxonomy" id="68886"/>
    <lineage>
        <taxon>Eukaryota</taxon>
        <taxon>Sar</taxon>
        <taxon>Alveolata</taxon>
        <taxon>Apicomplexa</taxon>
        <taxon>Aconoidasida</taxon>
        <taxon>Piroplasmida</taxon>
        <taxon>Theileriidae</taxon>
        <taxon>Theileria</taxon>
    </lineage>
</organism>
<accession>A0A976QX59</accession>
<name>A0A976QX59_THEOR</name>
<evidence type="ECO:0000313" key="1">
    <source>
        <dbReference type="EMBL" id="UKK01884.2"/>
    </source>
</evidence>
<sequence length="636" mass="74282">MNVSFRKSFFIHFILLFCGNYYRYYKGSLNNFVLAEQPQPEPQLWVVDLDVKHKASTEYTEYSYDALNKVERFIAKPGYLINGIFKDDRFICEAENYQYFQQVMIYPGSDGKRKLTSLLPHEPEPEDVPRATDVSQLPPAQLIAVNVKSKRATDQLKYTYDEVHDVDRFICRPGFLIYKVLKGEKLVTEVYDEKYYDRIIIHLGLDGKRKLTVLYPGEPEPSEVPQPGAVQPQVEVQLVELDVLLKAETEYYKYKFDLANDIERFTAKPGFVFARIMKGDKFVTEVLDQRYFDRVLIYKDENGKKRMTTMFPGEEELVVLNLKDKRTTDEFTFKYTQATDRQKFTCNEGFLIYKVIKGDSVITQVTDDNYYDRVIIERDPAGGRMLTLLYPNDPDVNDPEEPFPAFKIAKGLIPAERELGVDLADAGLPRMPGVIVTKQPTKDPVHIDLDIYKECDLYHVKKNSFQGIYTITARPGFGFKEVRHAADTIWNFDECRKSVDHPHKIIMKESGSEKHVAIVFDNDYFVFRRPGKHQPWQDLSDRRYDLRRLKFFKGNPNNLDSLVPLDRHEYTVGTRYITIEYKFNPGVQCTEIRYDKHVMWRYVNKFPQALHLNLRLNTFVIVFNVTTYVVLDVPPP</sequence>
<evidence type="ECO:0000313" key="2">
    <source>
        <dbReference type="Proteomes" id="UP000244811"/>
    </source>
</evidence>
<protein>
    <submittedName>
        <fullName evidence="1">Uncharacterized protein</fullName>
    </submittedName>
</protein>
<dbReference type="EMBL" id="CP056071">
    <property type="protein sequence ID" value="UKK01884.2"/>
    <property type="molecule type" value="Genomic_DNA"/>
</dbReference>